<dbReference type="GO" id="GO:0050660">
    <property type="term" value="F:flavin adenine dinucleotide binding"/>
    <property type="evidence" value="ECO:0007669"/>
    <property type="project" value="InterPro"/>
</dbReference>
<dbReference type="InterPro" id="IPR036250">
    <property type="entry name" value="AcylCo_DH-like_C"/>
</dbReference>
<dbReference type="AlphaFoldDB" id="A0A6G4WQZ2"/>
<evidence type="ECO:0000313" key="9">
    <source>
        <dbReference type="Proteomes" id="UP000477722"/>
    </source>
</evidence>
<keyword evidence="9" id="KW-1185">Reference proteome</keyword>
<dbReference type="SUPFAM" id="SSF56645">
    <property type="entry name" value="Acyl-CoA dehydrogenase NM domain-like"/>
    <property type="match status" value="1"/>
</dbReference>
<evidence type="ECO:0000256" key="1">
    <source>
        <dbReference type="ARBA" id="ARBA00001974"/>
    </source>
</evidence>
<keyword evidence="3" id="KW-0285">Flavoprotein</keyword>
<dbReference type="RefSeq" id="WP_165297178.1">
    <property type="nucleotide sequence ID" value="NZ_JAAKZZ010000021.1"/>
</dbReference>
<comment type="similarity">
    <text evidence="2">Belongs to the acyl-CoA dehydrogenase family.</text>
</comment>
<comment type="caution">
    <text evidence="8">The sequence shown here is derived from an EMBL/GenBank/DDBJ whole genome shotgun (WGS) entry which is preliminary data.</text>
</comment>
<evidence type="ECO:0000259" key="6">
    <source>
        <dbReference type="Pfam" id="PF00441"/>
    </source>
</evidence>
<dbReference type="InterPro" id="IPR013786">
    <property type="entry name" value="AcylCoA_DH/ox_N"/>
</dbReference>
<evidence type="ECO:0000259" key="7">
    <source>
        <dbReference type="Pfam" id="PF02771"/>
    </source>
</evidence>
<dbReference type="Pfam" id="PF00441">
    <property type="entry name" value="Acyl-CoA_dh_1"/>
    <property type="match status" value="1"/>
</dbReference>
<gene>
    <name evidence="8" type="ORF">G5C65_03935</name>
</gene>
<dbReference type="InterPro" id="IPR009100">
    <property type="entry name" value="AcylCoA_DH/oxidase_NM_dom_sf"/>
</dbReference>
<evidence type="ECO:0000256" key="3">
    <source>
        <dbReference type="ARBA" id="ARBA00022630"/>
    </source>
</evidence>
<keyword evidence="5" id="KW-0560">Oxidoreductase</keyword>
<dbReference type="GO" id="GO:0003995">
    <property type="term" value="F:acyl-CoA dehydrogenase activity"/>
    <property type="evidence" value="ECO:0007669"/>
    <property type="project" value="TreeGrafter"/>
</dbReference>
<dbReference type="InterPro" id="IPR009075">
    <property type="entry name" value="AcylCo_DH/oxidase_C"/>
</dbReference>
<feature type="domain" description="Acyl-CoA dehydrogenase/oxidase N-terminal" evidence="7">
    <location>
        <begin position="7"/>
        <end position="117"/>
    </location>
</feature>
<proteinExistence type="inferred from homology"/>
<dbReference type="PANTHER" id="PTHR43884">
    <property type="entry name" value="ACYL-COA DEHYDROGENASE"/>
    <property type="match status" value="1"/>
</dbReference>
<dbReference type="Pfam" id="PF02771">
    <property type="entry name" value="Acyl-CoA_dh_N"/>
    <property type="match status" value="1"/>
</dbReference>
<reference evidence="8 9" key="1">
    <citation type="submission" date="2020-02" db="EMBL/GenBank/DDBJ databases">
        <title>Whole-genome analyses of novel actinobacteria.</title>
        <authorList>
            <person name="Sahin N."/>
            <person name="Tatar D."/>
        </authorList>
    </citation>
    <scope>NUCLEOTIDE SEQUENCE [LARGE SCALE GENOMIC DNA]</scope>
    <source>
        <strain evidence="8 9">SB3404</strain>
    </source>
</reference>
<dbReference type="SUPFAM" id="SSF47203">
    <property type="entry name" value="Acyl-CoA dehydrogenase C-terminal domain-like"/>
    <property type="match status" value="1"/>
</dbReference>
<dbReference type="Gene3D" id="1.10.540.10">
    <property type="entry name" value="Acyl-CoA dehydrogenase/oxidase, N-terminal domain"/>
    <property type="match status" value="1"/>
</dbReference>
<name>A0A6G4WQZ2_9ACTN</name>
<evidence type="ECO:0000256" key="2">
    <source>
        <dbReference type="ARBA" id="ARBA00009347"/>
    </source>
</evidence>
<evidence type="ECO:0000256" key="5">
    <source>
        <dbReference type="ARBA" id="ARBA00023002"/>
    </source>
</evidence>
<sequence length="329" mass="33952">MRFLLDDEQREFARSLDGMLTAAGTPAVVRAWAAGDHGPGRALWVRLAEAGVFALAVPEEQEGMGIRPVELVVAFTEVGRHAVPGPLVETVAVAALLDHLDDTALATAWLPGITSGKTAASLCLLTPDTPYALDADAAGVVFVVTEDTLRVAESAGPVQPSADPARRLARPRGGTVLAQGSGVRAAAARAADVAALATAAQALGLGRALLDRTVDYVKQRAQFGRPIGSFQAVQHRLADTLIALEFAQPLVHAAAVALAAGQPDSVRGIAAAKVAAGEAAHGAARTALQCHGALGYTEELDLSLWIRKARALRTAWGSPAACRARVLTG</sequence>
<comment type="cofactor">
    <cofactor evidence="1">
        <name>FAD</name>
        <dbReference type="ChEBI" id="CHEBI:57692"/>
    </cofactor>
</comment>
<evidence type="ECO:0000313" key="8">
    <source>
        <dbReference type="EMBL" id="NGO67518.1"/>
    </source>
</evidence>
<protein>
    <submittedName>
        <fullName evidence="8">Acyl-CoA/acyl-ACP dehydrogenase</fullName>
    </submittedName>
</protein>
<organism evidence="8 9">
    <name type="scientific">Streptomyces boncukensis</name>
    <dbReference type="NCBI Taxonomy" id="2711219"/>
    <lineage>
        <taxon>Bacteria</taxon>
        <taxon>Bacillati</taxon>
        <taxon>Actinomycetota</taxon>
        <taxon>Actinomycetes</taxon>
        <taxon>Kitasatosporales</taxon>
        <taxon>Streptomycetaceae</taxon>
        <taxon>Streptomyces</taxon>
    </lineage>
</organism>
<dbReference type="Gene3D" id="1.20.140.10">
    <property type="entry name" value="Butyryl-CoA Dehydrogenase, subunit A, domain 3"/>
    <property type="match status" value="1"/>
</dbReference>
<dbReference type="EMBL" id="JAAKZZ010000021">
    <property type="protein sequence ID" value="NGO67518.1"/>
    <property type="molecule type" value="Genomic_DNA"/>
</dbReference>
<evidence type="ECO:0000256" key="4">
    <source>
        <dbReference type="ARBA" id="ARBA00022827"/>
    </source>
</evidence>
<dbReference type="InterPro" id="IPR037069">
    <property type="entry name" value="AcylCoA_DH/ox_N_sf"/>
</dbReference>
<feature type="domain" description="Acyl-CoA dehydrogenase/oxidase C-terminal" evidence="6">
    <location>
        <begin position="181"/>
        <end position="318"/>
    </location>
</feature>
<keyword evidence="4" id="KW-0274">FAD</keyword>
<accession>A0A6G4WQZ2</accession>
<dbReference type="Proteomes" id="UP000477722">
    <property type="component" value="Unassembled WGS sequence"/>
</dbReference>
<dbReference type="PANTHER" id="PTHR43884:SF20">
    <property type="entry name" value="ACYL-COA DEHYDROGENASE FADE28"/>
    <property type="match status" value="1"/>
</dbReference>